<dbReference type="EMBL" id="JBHRXK010000003">
    <property type="protein sequence ID" value="MFC3551008.1"/>
    <property type="molecule type" value="Genomic_DNA"/>
</dbReference>
<feature type="transmembrane region" description="Helical" evidence="6">
    <location>
        <begin position="340"/>
        <end position="358"/>
    </location>
</feature>
<dbReference type="RefSeq" id="WP_386758765.1">
    <property type="nucleotide sequence ID" value="NZ_JBHRXK010000003.1"/>
</dbReference>
<evidence type="ECO:0000313" key="8">
    <source>
        <dbReference type="EMBL" id="MFC3551008.1"/>
    </source>
</evidence>
<evidence type="ECO:0000256" key="4">
    <source>
        <dbReference type="ARBA" id="ARBA00022989"/>
    </source>
</evidence>
<dbReference type="InterPro" id="IPR013525">
    <property type="entry name" value="ABC2_TM"/>
</dbReference>
<keyword evidence="5 6" id="KW-0472">Membrane</keyword>
<evidence type="ECO:0000256" key="5">
    <source>
        <dbReference type="ARBA" id="ARBA00023136"/>
    </source>
</evidence>
<feature type="transmembrane region" description="Helical" evidence="6">
    <location>
        <begin position="169"/>
        <end position="191"/>
    </location>
</feature>
<organism evidence="8 9">
    <name type="scientific">Lysobacter cavernae</name>
    <dbReference type="NCBI Taxonomy" id="1685901"/>
    <lineage>
        <taxon>Bacteria</taxon>
        <taxon>Pseudomonadati</taxon>
        <taxon>Pseudomonadota</taxon>
        <taxon>Gammaproteobacteria</taxon>
        <taxon>Lysobacterales</taxon>
        <taxon>Lysobacteraceae</taxon>
        <taxon>Lysobacter</taxon>
    </lineage>
</organism>
<keyword evidence="4 6" id="KW-1133">Transmembrane helix</keyword>
<dbReference type="PANTHER" id="PTHR30294:SF47">
    <property type="entry name" value="INNER MEMBRANE TRANSPORT PERMEASE YHHJ"/>
    <property type="match status" value="1"/>
</dbReference>
<proteinExistence type="predicted"/>
<comment type="subcellular location">
    <subcellularLocation>
        <location evidence="1">Cell membrane</location>
        <topology evidence="1">Multi-pass membrane protein</topology>
    </subcellularLocation>
</comment>
<keyword evidence="3 6" id="KW-0812">Transmembrane</keyword>
<feature type="transmembrane region" description="Helical" evidence="6">
    <location>
        <begin position="9"/>
        <end position="27"/>
    </location>
</feature>
<evidence type="ECO:0000256" key="3">
    <source>
        <dbReference type="ARBA" id="ARBA00022692"/>
    </source>
</evidence>
<keyword evidence="9" id="KW-1185">Reference proteome</keyword>
<evidence type="ECO:0000259" key="7">
    <source>
        <dbReference type="Pfam" id="PF12698"/>
    </source>
</evidence>
<keyword evidence="2" id="KW-1003">Cell membrane</keyword>
<evidence type="ECO:0000313" key="9">
    <source>
        <dbReference type="Proteomes" id="UP001595740"/>
    </source>
</evidence>
<evidence type="ECO:0000256" key="2">
    <source>
        <dbReference type="ARBA" id="ARBA00022475"/>
    </source>
</evidence>
<evidence type="ECO:0000256" key="1">
    <source>
        <dbReference type="ARBA" id="ARBA00004651"/>
    </source>
</evidence>
<feature type="transmembrane region" description="Helical" evidence="6">
    <location>
        <begin position="225"/>
        <end position="246"/>
    </location>
</feature>
<sequence length="374" mass="39959">MFADRRSRLLLVVFPLASWLLLLWLFWPRVPHDLPIAVLDADGSALSRQLTRAIDATPSIRVAYAVTDQGGGRDLVLRGQAYAVLAIPAGLEASVLRGDPDPVQLFYNTQLLTAGNLVARDARLAAGTLSVTLAAGRRALQGENTRLAVAAANPIGTELHPLFNPSMDYARFLGLTLVAALLHIFAVVAGADACGRELRERTAGAWFEASGRSAFVALAGKLAPYALWFAALGSAVLLTSMALLRIEMAGSVVLLLLGWCVFGIASLGLGAFLIGCTANLRMATSIASLIISPALAFSGLTFPAWSMPVMIKLWSALLPLTHYLTLHVQQVSMGAGAANAWLQMLPLLAFAVLPFVLLPRWQRLLSQPAYWGRA</sequence>
<comment type="caution">
    <text evidence="8">The sequence shown here is derived from an EMBL/GenBank/DDBJ whole genome shotgun (WGS) entry which is preliminary data.</text>
</comment>
<feature type="transmembrane region" description="Helical" evidence="6">
    <location>
        <begin position="252"/>
        <end position="274"/>
    </location>
</feature>
<accession>A0ABV7RS30</accession>
<feature type="domain" description="ABC-2 type transporter transmembrane" evidence="7">
    <location>
        <begin position="9"/>
        <end position="357"/>
    </location>
</feature>
<reference evidence="9" key="1">
    <citation type="journal article" date="2019" name="Int. J. Syst. Evol. Microbiol.">
        <title>The Global Catalogue of Microorganisms (GCM) 10K type strain sequencing project: providing services to taxonomists for standard genome sequencing and annotation.</title>
        <authorList>
            <consortium name="The Broad Institute Genomics Platform"/>
            <consortium name="The Broad Institute Genome Sequencing Center for Infectious Disease"/>
            <person name="Wu L."/>
            <person name="Ma J."/>
        </authorList>
    </citation>
    <scope>NUCLEOTIDE SEQUENCE [LARGE SCALE GENOMIC DNA]</scope>
    <source>
        <strain evidence="9">KCTC 42875</strain>
    </source>
</reference>
<dbReference type="Pfam" id="PF12698">
    <property type="entry name" value="ABC2_membrane_3"/>
    <property type="match status" value="1"/>
</dbReference>
<feature type="transmembrane region" description="Helical" evidence="6">
    <location>
        <begin position="286"/>
        <end position="305"/>
    </location>
</feature>
<gene>
    <name evidence="8" type="ORF">ACFOLC_08250</name>
</gene>
<dbReference type="InterPro" id="IPR051449">
    <property type="entry name" value="ABC-2_transporter_component"/>
</dbReference>
<dbReference type="Proteomes" id="UP001595740">
    <property type="component" value="Unassembled WGS sequence"/>
</dbReference>
<evidence type="ECO:0000256" key="6">
    <source>
        <dbReference type="SAM" id="Phobius"/>
    </source>
</evidence>
<protein>
    <submittedName>
        <fullName evidence="8">ABC transporter permease</fullName>
    </submittedName>
</protein>
<name>A0ABV7RS30_9GAMM</name>
<dbReference type="Gene3D" id="3.40.1710.10">
    <property type="entry name" value="abc type-2 transporter like domain"/>
    <property type="match status" value="1"/>
</dbReference>
<dbReference type="PANTHER" id="PTHR30294">
    <property type="entry name" value="MEMBRANE COMPONENT OF ABC TRANSPORTER YHHJ-RELATED"/>
    <property type="match status" value="1"/>
</dbReference>